<sequence>MALLCIRNVNGGEGVEIGKLSKRILIQKCIPNLNENGFESETLEDYKTVWASVSNLHGKEYFAARAVQEENTVKFTIRYLAGLDQRMKILFQGKAYNITAIDNIKYRNRYIEIKATEVESGG</sequence>
<keyword evidence="2" id="KW-1185">Reference proteome</keyword>
<keyword evidence="1" id="KW-0614">Plasmid</keyword>
<dbReference type="eggNOG" id="COG5614">
    <property type="taxonomic scope" value="Bacteria"/>
</dbReference>
<dbReference type="PATRIC" id="fig|1286171.3.peg.2355"/>
<dbReference type="NCBIfam" id="TIGR01563">
    <property type="entry name" value="gp16_SPP1"/>
    <property type="match status" value="1"/>
</dbReference>
<dbReference type="Proteomes" id="UP000019591">
    <property type="component" value="Plasmid EAL2_808p"/>
</dbReference>
<evidence type="ECO:0000313" key="1">
    <source>
        <dbReference type="EMBL" id="AHM57682.1"/>
    </source>
</evidence>
<geneLocation type="plasmid" evidence="1 2">
    <name>EAL2_808p</name>
</geneLocation>
<reference evidence="1 2" key="1">
    <citation type="journal article" date="2014" name="Genome Announc.">
        <title>Complete Genome Sequence of Amino Acid-Utilizing Eubacterium acidaminophilum al-2 (DSM 3953).</title>
        <authorList>
            <person name="Poehlein A."/>
            <person name="Andreesen J.R."/>
            <person name="Daniel R."/>
        </authorList>
    </citation>
    <scope>NUCLEOTIDE SEQUENCE [LARGE SCALE GENOMIC DNA]</scope>
    <source>
        <strain evidence="1 2">DSM 3953</strain>
        <plasmid evidence="2">Plasmid EAL2_808p</plasmid>
    </source>
</reference>
<name>W8TNF0_PEPAC</name>
<evidence type="ECO:0000313" key="2">
    <source>
        <dbReference type="Proteomes" id="UP000019591"/>
    </source>
</evidence>
<protein>
    <submittedName>
        <fullName evidence="1">Phage head-tail adaptor</fullName>
    </submittedName>
</protein>
<accession>W8TNF0</accession>
<dbReference type="EMBL" id="CP007453">
    <property type="protein sequence ID" value="AHM57682.1"/>
    <property type="molecule type" value="Genomic_DNA"/>
</dbReference>
<dbReference type="Gene3D" id="2.40.10.270">
    <property type="entry name" value="Bacteriophage SPP1 head-tail adaptor protein"/>
    <property type="match status" value="1"/>
</dbReference>
<dbReference type="OrthoDB" id="9808209at2"/>
<organism evidence="1 2">
    <name type="scientific">Peptoclostridium acidaminophilum DSM 3953</name>
    <dbReference type="NCBI Taxonomy" id="1286171"/>
    <lineage>
        <taxon>Bacteria</taxon>
        <taxon>Bacillati</taxon>
        <taxon>Bacillota</taxon>
        <taxon>Clostridia</taxon>
        <taxon>Peptostreptococcales</taxon>
        <taxon>Peptoclostridiaceae</taxon>
        <taxon>Peptoclostridium</taxon>
    </lineage>
</organism>
<dbReference type="KEGG" id="eac:EAL2_808p01770"/>
<dbReference type="InterPro" id="IPR008767">
    <property type="entry name" value="Phage_SPP1_head-tail_adaptor"/>
</dbReference>
<gene>
    <name evidence="1" type="ORF">EAL2_808p01770</name>
</gene>
<dbReference type="Pfam" id="PF05521">
    <property type="entry name" value="Phage_HCP"/>
    <property type="match status" value="1"/>
</dbReference>
<dbReference type="InterPro" id="IPR038666">
    <property type="entry name" value="SSP1_head-tail_sf"/>
</dbReference>
<proteinExistence type="predicted"/>
<dbReference type="HOGENOM" id="CLU_147810_0_0_9"/>
<dbReference type="AlphaFoldDB" id="W8TNF0"/>